<dbReference type="EC" id="1.13.11.24" evidence="5"/>
<reference evidence="5 6" key="1">
    <citation type="journal article" date="2019" name="Front. Microbiol.">
        <title>Ammonia Oxidation by the Arctic Terrestrial Thaumarchaeote Candidatus Nitrosocosmicus arcticus Is Stimulated by Increasing Temperatures.</title>
        <authorList>
            <person name="Alves R.J.E."/>
            <person name="Kerou M."/>
            <person name="Zappe A."/>
            <person name="Bittner R."/>
            <person name="Abby S.S."/>
            <person name="Schmidt H.A."/>
            <person name="Pfeifer K."/>
            <person name="Schleper C."/>
        </authorList>
    </citation>
    <scope>NUCLEOTIDE SEQUENCE [LARGE SCALE GENOMIC DNA]</scope>
    <source>
        <strain evidence="5 6">Kfb</strain>
    </source>
</reference>
<keyword evidence="5" id="KW-0560">Oxidoreductase</keyword>
<dbReference type="EMBL" id="VOAH01000007">
    <property type="protein sequence ID" value="TVP40610.1"/>
    <property type="molecule type" value="Genomic_DNA"/>
</dbReference>
<dbReference type="Pfam" id="PF05726">
    <property type="entry name" value="Pirin_C"/>
    <property type="match status" value="1"/>
</dbReference>
<comment type="caution">
    <text evidence="5">The sequence shown here is derived from an EMBL/GenBank/DDBJ whole genome shotgun (WGS) entry which is preliminary data.</text>
</comment>
<evidence type="ECO:0000259" key="4">
    <source>
        <dbReference type="Pfam" id="PF05726"/>
    </source>
</evidence>
<feature type="domain" description="Pirin N-terminal" evidence="3">
    <location>
        <begin position="37"/>
        <end position="140"/>
    </location>
</feature>
<proteinExistence type="inferred from homology"/>
<name>A0A557SVH6_9ARCH</name>
<keyword evidence="5" id="KW-0223">Dioxygenase</keyword>
<dbReference type="Proteomes" id="UP000315289">
    <property type="component" value="Unassembled WGS sequence"/>
</dbReference>
<dbReference type="RefSeq" id="WP_144731277.1">
    <property type="nucleotide sequence ID" value="NZ_ML675583.1"/>
</dbReference>
<evidence type="ECO:0000256" key="2">
    <source>
        <dbReference type="RuleBase" id="RU003457"/>
    </source>
</evidence>
<evidence type="ECO:0000256" key="1">
    <source>
        <dbReference type="ARBA" id="ARBA00008416"/>
    </source>
</evidence>
<dbReference type="Pfam" id="PF02678">
    <property type="entry name" value="Pirin"/>
    <property type="match status" value="1"/>
</dbReference>
<dbReference type="GO" id="GO:0008127">
    <property type="term" value="F:quercetin 2,3-dioxygenase activity"/>
    <property type="evidence" value="ECO:0007669"/>
    <property type="project" value="UniProtKB-EC"/>
</dbReference>
<dbReference type="PIRSF" id="PIRSF006232">
    <property type="entry name" value="Pirin"/>
    <property type="match status" value="1"/>
</dbReference>
<accession>A0A557SVH6</accession>
<dbReference type="InterPro" id="IPR008778">
    <property type="entry name" value="Pirin_C_dom"/>
</dbReference>
<evidence type="ECO:0000313" key="5">
    <source>
        <dbReference type="EMBL" id="TVP40610.1"/>
    </source>
</evidence>
<dbReference type="InterPro" id="IPR003829">
    <property type="entry name" value="Pirin_N_dom"/>
</dbReference>
<dbReference type="CDD" id="cd02909">
    <property type="entry name" value="cupin_pirin_N"/>
    <property type="match status" value="1"/>
</dbReference>
<comment type="similarity">
    <text evidence="1 2">Belongs to the pirin family.</text>
</comment>
<evidence type="ECO:0000313" key="6">
    <source>
        <dbReference type="Proteomes" id="UP000315289"/>
    </source>
</evidence>
<dbReference type="InterPro" id="IPR014710">
    <property type="entry name" value="RmlC-like_jellyroll"/>
</dbReference>
<dbReference type="InterPro" id="IPR011051">
    <property type="entry name" value="RmlC_Cupin_sf"/>
</dbReference>
<dbReference type="PANTHER" id="PTHR13903:SF31">
    <property type="entry name" value="CUPIN-DOMAIN CONTAINING PROTEIN"/>
    <property type="match status" value="1"/>
</dbReference>
<keyword evidence="6" id="KW-1185">Reference proteome</keyword>
<evidence type="ECO:0000259" key="3">
    <source>
        <dbReference type="Pfam" id="PF02678"/>
    </source>
</evidence>
<dbReference type="AlphaFoldDB" id="A0A557SVH6"/>
<dbReference type="Gene3D" id="2.60.120.10">
    <property type="entry name" value="Jelly Rolls"/>
    <property type="match status" value="2"/>
</dbReference>
<protein>
    <submittedName>
        <fullName evidence="5">Putative Quercetin 2,3-dioxygenase</fullName>
        <ecNumber evidence="5">1.13.11.24</ecNumber>
    </submittedName>
</protein>
<dbReference type="PANTHER" id="PTHR13903">
    <property type="entry name" value="PIRIN-RELATED"/>
    <property type="match status" value="1"/>
</dbReference>
<sequence length="306" mass="34161">MEKIQQQQDQNKVNNKNRSINKIVNSLKTTEGDGFIVNRSFPTNSISYIDPFLLLDEMGPMDFKPGEAKGAPDHPHRGFETVTYLLEGTFEHKDSSGNSGKLNAGDIQWMTAGSGVVHSEMPEVEFSEKGGRLHGFQLWVNLPQKDKMTNPYYQDIPSSKIPVVKLLENGGHVKVIAGNAFDVESVISTKIPIQYLHFTLHPGSEIKHHLQSNYNAFVYVISGEGTFGDDEKFAKRGNVIIFNNDGQNIKIKSSQDANKPLQFLFIAGVPLNEPIARYGPFVMNTKQEINQAIEDYRNGKLGVITH</sequence>
<organism evidence="5 6">
    <name type="scientific">Candidatus Nitrosocosmicus arcticus</name>
    <dbReference type="NCBI Taxonomy" id="2035267"/>
    <lineage>
        <taxon>Archaea</taxon>
        <taxon>Nitrososphaerota</taxon>
        <taxon>Nitrososphaeria</taxon>
        <taxon>Nitrososphaerales</taxon>
        <taxon>Nitrososphaeraceae</taxon>
        <taxon>Candidatus Nitrosocosmicus</taxon>
    </lineage>
</organism>
<dbReference type="SUPFAM" id="SSF51182">
    <property type="entry name" value="RmlC-like cupins"/>
    <property type="match status" value="1"/>
</dbReference>
<dbReference type="CDD" id="cd02247">
    <property type="entry name" value="cupin_pirin_C"/>
    <property type="match status" value="1"/>
</dbReference>
<feature type="domain" description="Pirin C-terminal" evidence="4">
    <location>
        <begin position="195"/>
        <end position="301"/>
    </location>
</feature>
<dbReference type="InterPro" id="IPR012093">
    <property type="entry name" value="Pirin"/>
</dbReference>
<gene>
    <name evidence="5" type="ORF">NARC_70192</name>
</gene>